<dbReference type="InterPro" id="IPR001867">
    <property type="entry name" value="OmpR/PhoB-type_DNA-bd"/>
</dbReference>
<dbReference type="RefSeq" id="WP_322465220.1">
    <property type="nucleotide sequence ID" value="NZ_JAXOJX010000011.1"/>
</dbReference>
<keyword evidence="5" id="KW-1185">Reference proteome</keyword>
<proteinExistence type="predicted"/>
<dbReference type="EMBL" id="JAXOJX010000011">
    <property type="protein sequence ID" value="MDZ5456786.1"/>
    <property type="molecule type" value="Genomic_DNA"/>
</dbReference>
<evidence type="ECO:0000256" key="1">
    <source>
        <dbReference type="ARBA" id="ARBA00023125"/>
    </source>
</evidence>
<dbReference type="CDD" id="cd00383">
    <property type="entry name" value="trans_reg_C"/>
    <property type="match status" value="1"/>
</dbReference>
<evidence type="ECO:0000256" key="2">
    <source>
        <dbReference type="PROSITE-ProRule" id="PRU01091"/>
    </source>
</evidence>
<dbReference type="SUPFAM" id="SSF46894">
    <property type="entry name" value="C-terminal effector domain of the bipartite response regulators"/>
    <property type="match status" value="1"/>
</dbReference>
<keyword evidence="1 2" id="KW-0238">DNA-binding</keyword>
<dbReference type="Pfam" id="PF00486">
    <property type="entry name" value="Trans_reg_C"/>
    <property type="match status" value="1"/>
</dbReference>
<accession>A0ABU5IE13</accession>
<gene>
    <name evidence="4" type="ORF">SM757_09395</name>
</gene>
<dbReference type="InterPro" id="IPR016032">
    <property type="entry name" value="Sig_transdc_resp-reg_C-effctor"/>
</dbReference>
<comment type="caution">
    <text evidence="4">The sequence shown here is derived from an EMBL/GenBank/DDBJ whole genome shotgun (WGS) entry which is preliminary data.</text>
</comment>
<feature type="DNA-binding region" description="OmpR/PhoB-type" evidence="2">
    <location>
        <begin position="1"/>
        <end position="56"/>
    </location>
</feature>
<dbReference type="Proteomes" id="UP001293718">
    <property type="component" value="Unassembled WGS sequence"/>
</dbReference>
<dbReference type="InterPro" id="IPR036388">
    <property type="entry name" value="WH-like_DNA-bd_sf"/>
</dbReference>
<feature type="domain" description="OmpR/PhoB-type" evidence="3">
    <location>
        <begin position="1"/>
        <end position="56"/>
    </location>
</feature>
<evidence type="ECO:0000313" key="5">
    <source>
        <dbReference type="Proteomes" id="UP001293718"/>
    </source>
</evidence>
<reference evidence="4 5" key="1">
    <citation type="submission" date="2023-11" db="EMBL/GenBank/DDBJ databases">
        <title>Draft genome of Azohydromonas lata strain H1 (DSM1123), a polyhydroxyalkanoate producer.</title>
        <authorList>
            <person name="Traversa D."/>
            <person name="D'Addabbo P."/>
            <person name="Pazzani C."/>
            <person name="Manzari C."/>
            <person name="Chiara M."/>
            <person name="Scrascia M."/>
        </authorList>
    </citation>
    <scope>NUCLEOTIDE SEQUENCE [LARGE SCALE GENOMIC DNA]</scope>
    <source>
        <strain evidence="4 5">H1</strain>
    </source>
</reference>
<name>A0ABU5IE13_9BURK</name>
<evidence type="ECO:0000259" key="3">
    <source>
        <dbReference type="PROSITE" id="PS51755"/>
    </source>
</evidence>
<organism evidence="4 5">
    <name type="scientific">Azohydromonas lata</name>
    <dbReference type="NCBI Taxonomy" id="45677"/>
    <lineage>
        <taxon>Bacteria</taxon>
        <taxon>Pseudomonadati</taxon>
        <taxon>Pseudomonadota</taxon>
        <taxon>Betaproteobacteria</taxon>
        <taxon>Burkholderiales</taxon>
        <taxon>Sphaerotilaceae</taxon>
        <taxon>Azohydromonas</taxon>
    </lineage>
</organism>
<dbReference type="Gene3D" id="1.10.10.10">
    <property type="entry name" value="Winged helix-like DNA-binding domain superfamily/Winged helix DNA-binding domain"/>
    <property type="match status" value="1"/>
</dbReference>
<protein>
    <submittedName>
        <fullName evidence="4">Helix-turn-helix domain-containing protein</fullName>
    </submittedName>
</protein>
<evidence type="ECO:0000313" key="4">
    <source>
        <dbReference type="EMBL" id="MDZ5456786.1"/>
    </source>
</evidence>
<sequence>MLSRDSLLQATHRREAAPFDRTIDVQVGRLRRKLEDSADEPRIIKSVRGAGYLFVPKIELR</sequence>
<dbReference type="PROSITE" id="PS51755">
    <property type="entry name" value="OMPR_PHOB"/>
    <property type="match status" value="1"/>
</dbReference>